<dbReference type="InterPro" id="IPR052900">
    <property type="entry name" value="Phospholipid_Metab_Enz"/>
</dbReference>
<dbReference type="PANTHER" id="PTHR43606:SF2">
    <property type="entry name" value="ALKALINE PHOSPHATASE FAMILY PROTEIN (AFU_ORTHOLOGUE AFUA_5G03860)"/>
    <property type="match status" value="1"/>
</dbReference>
<dbReference type="Pfam" id="PF09423">
    <property type="entry name" value="PhoD"/>
    <property type="match status" value="1"/>
</dbReference>
<dbReference type="PANTHER" id="PTHR43606">
    <property type="entry name" value="PHOSPHATASE, PUTATIVE (AFU_ORTHOLOGUE AFUA_6G08710)-RELATED"/>
    <property type="match status" value="1"/>
</dbReference>
<dbReference type="InterPro" id="IPR018946">
    <property type="entry name" value="PhoD-like_MPP"/>
</dbReference>
<sequence>MLHLGDYIYEYRSGEYPAAKYVVRKHEPEHEIVTLADYRDRHGRYKTDPDLQALHHALPMVAI</sequence>
<dbReference type="Proteomes" id="UP001501102">
    <property type="component" value="Unassembled WGS sequence"/>
</dbReference>
<reference evidence="2 3" key="1">
    <citation type="journal article" date="2019" name="Int. J. Syst. Evol. Microbiol.">
        <title>The Global Catalogue of Microorganisms (GCM) 10K type strain sequencing project: providing services to taxonomists for standard genome sequencing and annotation.</title>
        <authorList>
            <consortium name="The Broad Institute Genomics Platform"/>
            <consortium name="The Broad Institute Genome Sequencing Center for Infectious Disease"/>
            <person name="Wu L."/>
            <person name="Ma J."/>
        </authorList>
    </citation>
    <scope>NUCLEOTIDE SEQUENCE [LARGE SCALE GENOMIC DNA]</scope>
    <source>
        <strain evidence="2 3">JCM 4087</strain>
    </source>
</reference>
<proteinExistence type="predicted"/>
<protein>
    <recommendedName>
        <fullName evidence="1">PhoD-like phosphatase metallophosphatase domain-containing protein</fullName>
    </recommendedName>
</protein>
<keyword evidence="3" id="KW-1185">Reference proteome</keyword>
<dbReference type="EMBL" id="BAAAXZ010000006">
    <property type="protein sequence ID" value="GAA2909357.1"/>
    <property type="molecule type" value="Genomic_DNA"/>
</dbReference>
<evidence type="ECO:0000313" key="2">
    <source>
        <dbReference type="EMBL" id="GAA2909357.1"/>
    </source>
</evidence>
<accession>A0ABN3WDP5</accession>
<gene>
    <name evidence="2" type="ORF">GCM10020221_01740</name>
</gene>
<organism evidence="2 3">
    <name type="scientific">Streptomyces thioluteus</name>
    <dbReference type="NCBI Taxonomy" id="66431"/>
    <lineage>
        <taxon>Bacteria</taxon>
        <taxon>Bacillati</taxon>
        <taxon>Actinomycetota</taxon>
        <taxon>Actinomycetes</taxon>
        <taxon>Kitasatosporales</taxon>
        <taxon>Streptomycetaceae</taxon>
        <taxon>Streptomyces</taxon>
    </lineage>
</organism>
<feature type="domain" description="PhoD-like phosphatase metallophosphatase" evidence="1">
    <location>
        <begin position="1"/>
        <end position="62"/>
    </location>
</feature>
<name>A0ABN3WDP5_STRTU</name>
<comment type="caution">
    <text evidence="2">The sequence shown here is derived from an EMBL/GenBank/DDBJ whole genome shotgun (WGS) entry which is preliminary data.</text>
</comment>
<dbReference type="Gene3D" id="3.60.21.70">
    <property type="entry name" value="PhoD-like phosphatase"/>
    <property type="match status" value="1"/>
</dbReference>
<dbReference type="InterPro" id="IPR038607">
    <property type="entry name" value="PhoD-like_sf"/>
</dbReference>
<evidence type="ECO:0000259" key="1">
    <source>
        <dbReference type="Pfam" id="PF09423"/>
    </source>
</evidence>
<evidence type="ECO:0000313" key="3">
    <source>
        <dbReference type="Proteomes" id="UP001501102"/>
    </source>
</evidence>